<dbReference type="EC" id="2.1.1.-" evidence="3"/>
<dbReference type="Pfam" id="PF13649">
    <property type="entry name" value="Methyltransf_25"/>
    <property type="match status" value="1"/>
</dbReference>
<evidence type="ECO:0000259" key="2">
    <source>
        <dbReference type="Pfam" id="PF13649"/>
    </source>
</evidence>
<name>A0ABW2C832_9PSEU</name>
<dbReference type="RefSeq" id="WP_345391262.1">
    <property type="nucleotide sequence ID" value="NZ_BAABLA010000007.1"/>
</dbReference>
<organism evidence="3 4">
    <name type="scientific">Haloechinothrix salitolerans</name>
    <dbReference type="NCBI Taxonomy" id="926830"/>
    <lineage>
        <taxon>Bacteria</taxon>
        <taxon>Bacillati</taxon>
        <taxon>Actinomycetota</taxon>
        <taxon>Actinomycetes</taxon>
        <taxon>Pseudonocardiales</taxon>
        <taxon>Pseudonocardiaceae</taxon>
        <taxon>Haloechinothrix</taxon>
    </lineage>
</organism>
<feature type="domain" description="Methyltransferase" evidence="2">
    <location>
        <begin position="23"/>
        <end position="124"/>
    </location>
</feature>
<comment type="caution">
    <text evidence="3">The sequence shown here is derived from an EMBL/GenBank/DDBJ whole genome shotgun (WGS) entry which is preliminary data.</text>
</comment>
<sequence length="177" mass="18805">MSTLSPRLAEIVAALPLREGMRVLEIGGAPGAAAKAVARRIGHGHILMIDRSAKGIALAEKNAAAEIDAGLMSVRQVAVEDFELLPNEAPFDLAFAVRVGALDGRHPKVGERALKRIADALAPGRRLFIDGGDPLRELQLPPSCFSSEPYLRNGNEPRAVATRTAPTQAQNRSCAVE</sequence>
<dbReference type="SUPFAM" id="SSF53335">
    <property type="entry name" value="S-adenosyl-L-methionine-dependent methyltransferases"/>
    <property type="match status" value="1"/>
</dbReference>
<dbReference type="GO" id="GO:0032259">
    <property type="term" value="P:methylation"/>
    <property type="evidence" value="ECO:0007669"/>
    <property type="project" value="UniProtKB-KW"/>
</dbReference>
<dbReference type="InterPro" id="IPR041698">
    <property type="entry name" value="Methyltransf_25"/>
</dbReference>
<dbReference type="Proteomes" id="UP001596337">
    <property type="component" value="Unassembled WGS sequence"/>
</dbReference>
<accession>A0ABW2C832</accession>
<dbReference type="Gene3D" id="3.40.50.150">
    <property type="entry name" value="Vaccinia Virus protein VP39"/>
    <property type="match status" value="1"/>
</dbReference>
<evidence type="ECO:0000313" key="3">
    <source>
        <dbReference type="EMBL" id="MFC6871531.1"/>
    </source>
</evidence>
<feature type="compositionally biased region" description="Polar residues" evidence="1">
    <location>
        <begin position="164"/>
        <end position="177"/>
    </location>
</feature>
<keyword evidence="3" id="KW-0808">Transferase</keyword>
<dbReference type="EMBL" id="JBHSXX010000001">
    <property type="protein sequence ID" value="MFC6871531.1"/>
    <property type="molecule type" value="Genomic_DNA"/>
</dbReference>
<keyword evidence="4" id="KW-1185">Reference proteome</keyword>
<evidence type="ECO:0000313" key="4">
    <source>
        <dbReference type="Proteomes" id="UP001596337"/>
    </source>
</evidence>
<feature type="region of interest" description="Disordered" evidence="1">
    <location>
        <begin position="146"/>
        <end position="177"/>
    </location>
</feature>
<evidence type="ECO:0000256" key="1">
    <source>
        <dbReference type="SAM" id="MobiDB-lite"/>
    </source>
</evidence>
<dbReference type="InterPro" id="IPR029063">
    <property type="entry name" value="SAM-dependent_MTases_sf"/>
</dbReference>
<reference evidence="4" key="1">
    <citation type="journal article" date="2019" name="Int. J. Syst. Evol. Microbiol.">
        <title>The Global Catalogue of Microorganisms (GCM) 10K type strain sequencing project: providing services to taxonomists for standard genome sequencing and annotation.</title>
        <authorList>
            <consortium name="The Broad Institute Genomics Platform"/>
            <consortium name="The Broad Institute Genome Sequencing Center for Infectious Disease"/>
            <person name="Wu L."/>
            <person name="Ma J."/>
        </authorList>
    </citation>
    <scope>NUCLEOTIDE SEQUENCE [LARGE SCALE GENOMIC DNA]</scope>
    <source>
        <strain evidence="4">KCTC 32255</strain>
    </source>
</reference>
<keyword evidence="3" id="KW-0489">Methyltransferase</keyword>
<dbReference type="GO" id="GO:0008168">
    <property type="term" value="F:methyltransferase activity"/>
    <property type="evidence" value="ECO:0007669"/>
    <property type="project" value="UniProtKB-KW"/>
</dbReference>
<gene>
    <name evidence="3" type="ORF">ACFQGD_30850</name>
</gene>
<proteinExistence type="predicted"/>
<protein>
    <submittedName>
        <fullName evidence="3">SAM-dependent methyltransferase</fullName>
        <ecNumber evidence="3">2.1.1.-</ecNumber>
    </submittedName>
</protein>